<organism evidence="4 5">
    <name type="scientific">Fusarium pseudoanthophilum</name>
    <dbReference type="NCBI Taxonomy" id="48495"/>
    <lineage>
        <taxon>Eukaryota</taxon>
        <taxon>Fungi</taxon>
        <taxon>Dikarya</taxon>
        <taxon>Ascomycota</taxon>
        <taxon>Pezizomycotina</taxon>
        <taxon>Sordariomycetes</taxon>
        <taxon>Hypocreomycetidae</taxon>
        <taxon>Hypocreales</taxon>
        <taxon>Nectriaceae</taxon>
        <taxon>Fusarium</taxon>
        <taxon>Fusarium fujikuroi species complex</taxon>
    </lineage>
</organism>
<feature type="domain" description="NACHT" evidence="3">
    <location>
        <begin position="82"/>
        <end position="298"/>
    </location>
</feature>
<evidence type="ECO:0000256" key="2">
    <source>
        <dbReference type="PROSITE-ProRule" id="PRU00221"/>
    </source>
</evidence>
<evidence type="ECO:0000313" key="4">
    <source>
        <dbReference type="EMBL" id="KAF5609138.1"/>
    </source>
</evidence>
<proteinExistence type="predicted"/>
<dbReference type="Pfam" id="PF22939">
    <property type="entry name" value="WHD_GPIID"/>
    <property type="match status" value="1"/>
</dbReference>
<dbReference type="InterPro" id="IPR056884">
    <property type="entry name" value="NPHP3-like_N"/>
</dbReference>
<dbReference type="InterPro" id="IPR054471">
    <property type="entry name" value="GPIID_WHD"/>
</dbReference>
<name>A0A8H5V4N9_9HYPO</name>
<feature type="repeat" description="WD" evidence="2">
    <location>
        <begin position="698"/>
        <end position="732"/>
    </location>
</feature>
<dbReference type="InterPro" id="IPR027417">
    <property type="entry name" value="P-loop_NTPase"/>
</dbReference>
<evidence type="ECO:0000256" key="1">
    <source>
        <dbReference type="ARBA" id="ARBA00022737"/>
    </source>
</evidence>
<keyword evidence="1" id="KW-0677">Repeat</keyword>
<keyword evidence="5" id="KW-1185">Reference proteome</keyword>
<comment type="caution">
    <text evidence="4">The sequence shown here is derived from an EMBL/GenBank/DDBJ whole genome shotgun (WGS) entry which is preliminary data.</text>
</comment>
<evidence type="ECO:0000313" key="5">
    <source>
        <dbReference type="Proteomes" id="UP000544095"/>
    </source>
</evidence>
<dbReference type="SUPFAM" id="SSF52540">
    <property type="entry name" value="P-loop containing nucleoside triphosphate hydrolases"/>
    <property type="match status" value="1"/>
</dbReference>
<accession>A0A8H5V4N9</accession>
<dbReference type="AlphaFoldDB" id="A0A8H5V4N9"/>
<dbReference type="Proteomes" id="UP000544095">
    <property type="component" value="Unassembled WGS sequence"/>
</dbReference>
<dbReference type="Gene3D" id="2.130.10.10">
    <property type="entry name" value="YVTN repeat-like/Quinoprotein amine dehydrogenase"/>
    <property type="match status" value="2"/>
</dbReference>
<protein>
    <submittedName>
        <fullName evidence="4">Vegetatible incompatibility het-E-1</fullName>
    </submittedName>
</protein>
<dbReference type="SUPFAM" id="SSF82171">
    <property type="entry name" value="DPP6 N-terminal domain-like"/>
    <property type="match status" value="1"/>
</dbReference>
<sequence length="1268" mass="142956">MSDAMPIQKAVNVGHTEIAQQINNLYDTDGKKDSCLEDLYITNPIADKQRIEDDKGGLLKDCYSWILYNKDFLQWRDDPEQHLLWIRGDPGKGKTMLLAGLITELEEASDDGVFYFFCQATQPLLRTASYVLRGLIWSIVCKRPALISYVRKEYDQAGKGVFSNHNAWQALSRILTAILENRASADFIIIVDALDECTEGREKLIDYISQCSVSCKAKWIISSRNWPDIESQLDGTQSQVRLHLELNHASISNAVLGFVKRKVDQLNSTYDESARVQIRDHLLDNANDTFLWVALVCQELEKPGVNNYHVSNILGRFPAGLNELYARMICDITERDMHWCRAILAVIAVAIRPLSLQELAAADETLTEWVDDKKTLSNLVTSCGSLLTIREHRVYTVHQSVNDFLRNTPKVLPVGIGQQHYSFFSCSMKAMHNRLHRNLYELKDSCVLIDEMDVLPSAPLTIVGYACIYWVDHFCAWLLTENQHPNSLCYDVITKFFETKYLYWLEAMSLLRCTSDAIRAMQRLEDKLKGRASNDLRLLVQDAVQFASTHRAIMDTAPLQLYDSALIFTPQVSKIKGCFSQEISKSIDVLSPDFQYWDACLHTIPGTAGDDICEFSPDGGQIATANYRRIILIDASTGELIKSTDNPEKYLGGFTFHPSGDSLVIFSRDQGLIPKISILRLPNGECSNSFPVDEIGKLDSVSVSPDGQLLALASAMNTVDIWNITTETKIGSCPMNPRSDVEFIAWIHTASHPQALLILGHADVSIWGLDTRHRISKLMSLASMGLDRDAFTLSRDRTCCAVLQGGKEFLLYLWGSSITVQKIGQFDQRRDVRDATWVGDGSVAICGDFGIEIWGIKAKRLIARLQWGPIETIRYGKNRQLASLGNENDTLKIWSLDRILSHSEPTTHQSASVIKRFIISPRGKVAIIRNNGECDILSIGVNGRFLHLPKTLQNSPRRSYYRFESLAFGQDDYFAVPTDRGAIDIFNFDHDKGLYYRERRIGNHLHLAFKHVIDDDLTIQFWGREKIISLSDCVKFWDLKTGKYLRKVSNLIVPTGPTSTITADGRIAGSKPISRKVVMWDIMRGKKTQCFDLKVLRYDPLRVMFVLGISLSSSDILAISVRTKGRTFIALGNAKDGTWIRSYPLHVYPLTLNFLTPKLLDTGVGVLGCDMELGSHNDSSQDSEGGSSKAIPTVDAEDHWDPRYLRLSYSKTEAWLMKGSRRVLWIPRQDVNSPRLFSIHTDLDTGKSTVTPVHDRCLFVLTIKIDSI</sequence>
<evidence type="ECO:0000259" key="3">
    <source>
        <dbReference type="PROSITE" id="PS50837"/>
    </source>
</evidence>
<dbReference type="Pfam" id="PF24883">
    <property type="entry name" value="NPHP3_N"/>
    <property type="match status" value="1"/>
</dbReference>
<dbReference type="EMBL" id="JAAOAR010000014">
    <property type="protein sequence ID" value="KAF5609138.1"/>
    <property type="molecule type" value="Genomic_DNA"/>
</dbReference>
<dbReference type="InterPro" id="IPR007111">
    <property type="entry name" value="NACHT_NTPase"/>
</dbReference>
<dbReference type="PROSITE" id="PS50837">
    <property type="entry name" value="NACHT"/>
    <property type="match status" value="1"/>
</dbReference>
<dbReference type="SUPFAM" id="SSF63829">
    <property type="entry name" value="Calcium-dependent phosphotriesterase"/>
    <property type="match status" value="1"/>
</dbReference>
<dbReference type="InterPro" id="IPR015943">
    <property type="entry name" value="WD40/YVTN_repeat-like_dom_sf"/>
</dbReference>
<dbReference type="InterPro" id="IPR001680">
    <property type="entry name" value="WD40_rpt"/>
</dbReference>
<reference evidence="4 5" key="1">
    <citation type="submission" date="2020-05" db="EMBL/GenBank/DDBJ databases">
        <title>Identification and distribution of gene clusters putatively required for synthesis of sphingolipid metabolism inhibitors in phylogenetically diverse species of the filamentous fungus Fusarium.</title>
        <authorList>
            <person name="Kim H.-S."/>
            <person name="Busman M."/>
            <person name="Brown D.W."/>
            <person name="Divon H."/>
            <person name="Uhlig S."/>
            <person name="Proctor R.H."/>
        </authorList>
    </citation>
    <scope>NUCLEOTIDE SEQUENCE [LARGE SCALE GENOMIC DNA]</scope>
    <source>
        <strain evidence="4 5">NRRL 25211</strain>
    </source>
</reference>
<dbReference type="PROSITE" id="PS50082">
    <property type="entry name" value="WD_REPEATS_2"/>
    <property type="match status" value="1"/>
</dbReference>
<dbReference type="Gene3D" id="3.40.50.300">
    <property type="entry name" value="P-loop containing nucleotide triphosphate hydrolases"/>
    <property type="match status" value="1"/>
</dbReference>
<gene>
    <name evidence="4" type="ORF">FPANT_248</name>
</gene>
<keyword evidence="2" id="KW-0853">WD repeat</keyword>
<dbReference type="PANTHER" id="PTHR10039">
    <property type="entry name" value="AMELOGENIN"/>
    <property type="match status" value="1"/>
</dbReference>